<feature type="non-terminal residue" evidence="2">
    <location>
        <position position="1"/>
    </location>
</feature>
<dbReference type="AlphaFoldDB" id="A0A3E2H8T7"/>
<dbReference type="EMBL" id="NCSJ02000116">
    <property type="protein sequence ID" value="RFU29845.1"/>
    <property type="molecule type" value="Genomic_DNA"/>
</dbReference>
<dbReference type="PANTHER" id="PTHR43798:SF33">
    <property type="entry name" value="HYDROLASE, PUTATIVE (AFU_ORTHOLOGUE AFUA_2G14860)-RELATED"/>
    <property type="match status" value="1"/>
</dbReference>
<dbReference type="InterPro" id="IPR000073">
    <property type="entry name" value="AB_hydrolase_1"/>
</dbReference>
<organism evidence="2 3">
    <name type="scientific">Scytalidium lignicola</name>
    <name type="common">Hyphomycete</name>
    <dbReference type="NCBI Taxonomy" id="5539"/>
    <lineage>
        <taxon>Eukaryota</taxon>
        <taxon>Fungi</taxon>
        <taxon>Dikarya</taxon>
        <taxon>Ascomycota</taxon>
        <taxon>Pezizomycotina</taxon>
        <taxon>Leotiomycetes</taxon>
        <taxon>Leotiomycetes incertae sedis</taxon>
        <taxon>Scytalidium</taxon>
    </lineage>
</organism>
<dbReference type="PANTHER" id="PTHR43798">
    <property type="entry name" value="MONOACYLGLYCEROL LIPASE"/>
    <property type="match status" value="1"/>
</dbReference>
<dbReference type="OrthoDB" id="284184at2759"/>
<reference evidence="2 3" key="1">
    <citation type="submission" date="2018-05" db="EMBL/GenBank/DDBJ databases">
        <title>Draft genome sequence of Scytalidium lignicola DSM 105466, a ubiquitous saprotrophic fungus.</title>
        <authorList>
            <person name="Buettner E."/>
            <person name="Gebauer A.M."/>
            <person name="Hofrichter M."/>
            <person name="Liers C."/>
            <person name="Kellner H."/>
        </authorList>
    </citation>
    <scope>NUCLEOTIDE SEQUENCE [LARGE SCALE GENOMIC DNA]</scope>
    <source>
        <strain evidence="2 3">DSM 105466</strain>
    </source>
</reference>
<dbReference type="Proteomes" id="UP000258309">
    <property type="component" value="Unassembled WGS sequence"/>
</dbReference>
<dbReference type="Pfam" id="PF00561">
    <property type="entry name" value="Abhydrolase_1"/>
    <property type="match status" value="1"/>
</dbReference>
<proteinExistence type="predicted"/>
<evidence type="ECO:0000313" key="3">
    <source>
        <dbReference type="Proteomes" id="UP000258309"/>
    </source>
</evidence>
<dbReference type="GO" id="GO:0046464">
    <property type="term" value="P:acylglycerol catabolic process"/>
    <property type="evidence" value="ECO:0007669"/>
    <property type="project" value="TreeGrafter"/>
</dbReference>
<dbReference type="Gene3D" id="3.40.50.1820">
    <property type="entry name" value="alpha/beta hydrolase"/>
    <property type="match status" value="1"/>
</dbReference>
<keyword evidence="3" id="KW-1185">Reference proteome</keyword>
<dbReference type="GO" id="GO:0016020">
    <property type="term" value="C:membrane"/>
    <property type="evidence" value="ECO:0007669"/>
    <property type="project" value="TreeGrafter"/>
</dbReference>
<evidence type="ECO:0000259" key="1">
    <source>
        <dbReference type="Pfam" id="PF00561"/>
    </source>
</evidence>
<dbReference type="STRING" id="5539.A0A3E2H8T7"/>
<protein>
    <recommendedName>
        <fullName evidence="1">AB hydrolase-1 domain-containing protein</fullName>
    </recommendedName>
</protein>
<dbReference type="PRINTS" id="PR00412">
    <property type="entry name" value="EPOXHYDRLASE"/>
</dbReference>
<dbReference type="GO" id="GO:0047372">
    <property type="term" value="F:monoacylglycerol lipase activity"/>
    <property type="evidence" value="ECO:0007669"/>
    <property type="project" value="TreeGrafter"/>
</dbReference>
<accession>A0A3E2H8T7</accession>
<dbReference type="InterPro" id="IPR000639">
    <property type="entry name" value="Epox_hydrolase-like"/>
</dbReference>
<dbReference type="OMA" id="ATRWYRM"/>
<evidence type="ECO:0000313" key="2">
    <source>
        <dbReference type="EMBL" id="RFU29845.1"/>
    </source>
</evidence>
<dbReference type="SUPFAM" id="SSF53474">
    <property type="entry name" value="alpha/beta-Hydrolases"/>
    <property type="match status" value="1"/>
</dbReference>
<dbReference type="InterPro" id="IPR029058">
    <property type="entry name" value="AB_hydrolase_fold"/>
</dbReference>
<comment type="caution">
    <text evidence="2">The sequence shown here is derived from an EMBL/GenBank/DDBJ whole genome shotgun (WGS) entry which is preliminary data.</text>
</comment>
<gene>
    <name evidence="2" type="ORF">B7463_g6489</name>
</gene>
<sequence>MSSQYRKSATLSSSNNSYSYIFIPRSQSHRAILLFLHGFPSTSHDWHNQITYFSNNGYGVLAPDLLGYGGSSKPNNPAAYIGRKMASDIIGILDHENITEQVIGISHDWGTYLLSQLAVYYGSRFRKYVFISSPYSPPGREVNVPAINQQMKSLLGYETMGYWLFFAEEGSDEICAKNWESLFDLCYTSDPQLWAEHLGPVGALKKFIESGSRAPLASWVTPKDKALHHSLFNGNYKSAMMWYKRAIENLGVEEEQKLNLRKKLEKPTLMVTGRKDAVALSIVARQVMEQMTEERNLRLITLDSGHWIQLDKAAELNQELESFFSGETAKL</sequence>
<name>A0A3E2H8T7_SCYLI</name>
<feature type="non-terminal residue" evidence="2">
    <location>
        <position position="331"/>
    </location>
</feature>
<feature type="domain" description="AB hydrolase-1" evidence="1">
    <location>
        <begin position="32"/>
        <end position="140"/>
    </location>
</feature>
<dbReference type="InterPro" id="IPR050266">
    <property type="entry name" value="AB_hydrolase_sf"/>
</dbReference>